<name>A0A0F9C336_9ZZZZ</name>
<dbReference type="PROSITE" id="PS50297">
    <property type="entry name" value="ANK_REP_REGION"/>
    <property type="match status" value="2"/>
</dbReference>
<proteinExistence type="predicted"/>
<comment type="caution">
    <text evidence="3">The sequence shown here is derived from an EMBL/GenBank/DDBJ whole genome shotgun (WGS) entry which is preliminary data.</text>
</comment>
<sequence>MKFLIMLVVLLCAPAFAEESDDTLLGRCVAATAVAGNTGAALYILHNMTAAQRRAVKQAPNLDVSNRFGLTGLMFSAINGELELARALFQQGASLNLIDPKEKNTALHFAINNMRSKVSQRVGTYLIDMYANTRLKNKYGQTPLHLTISTDIDSDWIAMVERLIKNGADINAQTNQGDTILHLAVKMKKIV</sequence>
<dbReference type="AlphaFoldDB" id="A0A0F9C336"/>
<dbReference type="InterPro" id="IPR036770">
    <property type="entry name" value="Ankyrin_rpt-contain_sf"/>
</dbReference>
<dbReference type="PROSITE" id="PS50088">
    <property type="entry name" value="ANK_REPEAT"/>
    <property type="match status" value="2"/>
</dbReference>
<dbReference type="InterPro" id="IPR051070">
    <property type="entry name" value="NF-kappa-B_inhibitor"/>
</dbReference>
<dbReference type="GO" id="GO:0071356">
    <property type="term" value="P:cellular response to tumor necrosis factor"/>
    <property type="evidence" value="ECO:0007669"/>
    <property type="project" value="TreeGrafter"/>
</dbReference>
<dbReference type="Pfam" id="PF12796">
    <property type="entry name" value="Ank_2"/>
    <property type="match status" value="2"/>
</dbReference>
<keyword evidence="1" id="KW-0677">Repeat</keyword>
<keyword evidence="2" id="KW-0040">ANK repeat</keyword>
<accession>A0A0F9C336</accession>
<organism evidence="3">
    <name type="scientific">marine sediment metagenome</name>
    <dbReference type="NCBI Taxonomy" id="412755"/>
    <lineage>
        <taxon>unclassified sequences</taxon>
        <taxon>metagenomes</taxon>
        <taxon>ecological metagenomes</taxon>
    </lineage>
</organism>
<evidence type="ECO:0000256" key="1">
    <source>
        <dbReference type="ARBA" id="ARBA00022737"/>
    </source>
</evidence>
<dbReference type="PANTHER" id="PTHR46680">
    <property type="entry name" value="NF-KAPPA-B INHIBITOR ALPHA"/>
    <property type="match status" value="1"/>
</dbReference>
<dbReference type="InterPro" id="IPR002110">
    <property type="entry name" value="Ankyrin_rpt"/>
</dbReference>
<reference evidence="3" key="1">
    <citation type="journal article" date="2015" name="Nature">
        <title>Complex archaea that bridge the gap between prokaryotes and eukaryotes.</title>
        <authorList>
            <person name="Spang A."/>
            <person name="Saw J.H."/>
            <person name="Jorgensen S.L."/>
            <person name="Zaremba-Niedzwiedzka K."/>
            <person name="Martijn J."/>
            <person name="Lind A.E."/>
            <person name="van Eijk R."/>
            <person name="Schleper C."/>
            <person name="Guy L."/>
            <person name="Ettema T.J."/>
        </authorList>
    </citation>
    <scope>NUCLEOTIDE SEQUENCE</scope>
</reference>
<dbReference type="SMART" id="SM00248">
    <property type="entry name" value="ANK"/>
    <property type="match status" value="3"/>
</dbReference>
<evidence type="ECO:0000256" key="2">
    <source>
        <dbReference type="ARBA" id="ARBA00023043"/>
    </source>
</evidence>
<gene>
    <name evidence="3" type="ORF">LCGC14_2373240</name>
</gene>
<dbReference type="PANTHER" id="PTHR46680:SF3">
    <property type="entry name" value="NF-KAPPA-B INHIBITOR CACTUS"/>
    <property type="match status" value="1"/>
</dbReference>
<evidence type="ECO:0000313" key="3">
    <source>
        <dbReference type="EMBL" id="KKL28625.1"/>
    </source>
</evidence>
<dbReference type="GO" id="GO:0005829">
    <property type="term" value="C:cytosol"/>
    <property type="evidence" value="ECO:0007669"/>
    <property type="project" value="TreeGrafter"/>
</dbReference>
<dbReference type="SUPFAM" id="SSF48403">
    <property type="entry name" value="Ankyrin repeat"/>
    <property type="match status" value="1"/>
</dbReference>
<protein>
    <submittedName>
        <fullName evidence="3">Uncharacterized protein</fullName>
    </submittedName>
</protein>
<dbReference type="Gene3D" id="1.25.40.20">
    <property type="entry name" value="Ankyrin repeat-containing domain"/>
    <property type="match status" value="2"/>
</dbReference>
<dbReference type="PRINTS" id="PR01415">
    <property type="entry name" value="ANKYRIN"/>
</dbReference>
<dbReference type="GO" id="GO:0051059">
    <property type="term" value="F:NF-kappaB binding"/>
    <property type="evidence" value="ECO:0007669"/>
    <property type="project" value="TreeGrafter"/>
</dbReference>
<feature type="non-terminal residue" evidence="3">
    <location>
        <position position="191"/>
    </location>
</feature>
<dbReference type="EMBL" id="LAZR01035030">
    <property type="protein sequence ID" value="KKL28625.1"/>
    <property type="molecule type" value="Genomic_DNA"/>
</dbReference>